<dbReference type="PANTHER" id="PTHR33184:SF72">
    <property type="entry name" value="BETA-1,3-N-ACETYLGLUCOSAMINYLTRANSFERASE FAMILY PROTEIN"/>
    <property type="match status" value="1"/>
</dbReference>
<organism evidence="3 4">
    <name type="scientific">Rubus argutus</name>
    <name type="common">Southern blackberry</name>
    <dbReference type="NCBI Taxonomy" id="59490"/>
    <lineage>
        <taxon>Eukaryota</taxon>
        <taxon>Viridiplantae</taxon>
        <taxon>Streptophyta</taxon>
        <taxon>Embryophyta</taxon>
        <taxon>Tracheophyta</taxon>
        <taxon>Spermatophyta</taxon>
        <taxon>Magnoliopsida</taxon>
        <taxon>eudicotyledons</taxon>
        <taxon>Gunneridae</taxon>
        <taxon>Pentapetalae</taxon>
        <taxon>rosids</taxon>
        <taxon>fabids</taxon>
        <taxon>Rosales</taxon>
        <taxon>Rosaceae</taxon>
        <taxon>Rosoideae</taxon>
        <taxon>Rosoideae incertae sedis</taxon>
        <taxon>Rubus</taxon>
    </lineage>
</organism>
<evidence type="ECO:0000256" key="2">
    <source>
        <dbReference type="SAM" id="SignalP"/>
    </source>
</evidence>
<dbReference type="AlphaFoldDB" id="A0AAW1YAL3"/>
<dbReference type="GO" id="GO:0001709">
    <property type="term" value="P:cell fate determination"/>
    <property type="evidence" value="ECO:0007669"/>
    <property type="project" value="TreeGrafter"/>
</dbReference>
<dbReference type="PANTHER" id="PTHR33184">
    <property type="entry name" value="PROTEIN TAPETUM DETERMINANT 1-LIKE-RELATED"/>
    <property type="match status" value="1"/>
</dbReference>
<protein>
    <submittedName>
        <fullName evidence="3">Uncharacterized protein</fullName>
    </submittedName>
</protein>
<dbReference type="Pfam" id="PF24068">
    <property type="entry name" value="TPD1_C"/>
    <property type="match status" value="1"/>
</dbReference>
<dbReference type="Proteomes" id="UP001457282">
    <property type="component" value="Unassembled WGS sequence"/>
</dbReference>
<reference evidence="3 4" key="1">
    <citation type="journal article" date="2023" name="G3 (Bethesda)">
        <title>A chromosome-length genome assembly and annotation of blackberry (Rubus argutus, cv. 'Hillquist').</title>
        <authorList>
            <person name="Bruna T."/>
            <person name="Aryal R."/>
            <person name="Dudchenko O."/>
            <person name="Sargent D.J."/>
            <person name="Mead D."/>
            <person name="Buti M."/>
            <person name="Cavallini A."/>
            <person name="Hytonen T."/>
            <person name="Andres J."/>
            <person name="Pham M."/>
            <person name="Weisz D."/>
            <person name="Mascagni F."/>
            <person name="Usai G."/>
            <person name="Natali L."/>
            <person name="Bassil N."/>
            <person name="Fernandez G.E."/>
            <person name="Lomsadze A."/>
            <person name="Armour M."/>
            <person name="Olukolu B."/>
            <person name="Poorten T."/>
            <person name="Britton C."/>
            <person name="Davik J."/>
            <person name="Ashrafi H."/>
            <person name="Aiden E.L."/>
            <person name="Borodovsky M."/>
            <person name="Worthington M."/>
        </authorList>
    </citation>
    <scope>NUCLEOTIDE SEQUENCE [LARGE SCALE GENOMIC DNA]</scope>
    <source>
        <strain evidence="3">PI 553951</strain>
    </source>
</reference>
<name>A0AAW1YAL3_RUBAR</name>
<evidence type="ECO:0000313" key="4">
    <source>
        <dbReference type="Proteomes" id="UP001457282"/>
    </source>
</evidence>
<gene>
    <name evidence="3" type="ORF">M0R45_010503</name>
</gene>
<evidence type="ECO:0000256" key="1">
    <source>
        <dbReference type="ARBA" id="ARBA00022729"/>
    </source>
</evidence>
<keyword evidence="4" id="KW-1185">Reference proteome</keyword>
<keyword evidence="1 2" id="KW-0732">Signal</keyword>
<accession>A0AAW1YAL3</accession>
<comment type="caution">
    <text evidence="3">The sequence shown here is derived from an EMBL/GenBank/DDBJ whole genome shotgun (WGS) entry which is preliminary data.</text>
</comment>
<feature type="chain" id="PRO_5043822518" evidence="2">
    <location>
        <begin position="21"/>
        <end position="127"/>
    </location>
</feature>
<sequence>MAPILKLLLGLALICSLTVGGDRQCSKNSLKITQDRTGELFRSKPVWRVKITNDCPCTQLDVILRCKGFQTVKEVDTGPNKPVLAKSGDECLLNDGRPIYAHKNFSFIYAFGTRCTFRPLSSRIACS</sequence>
<evidence type="ECO:0000313" key="3">
    <source>
        <dbReference type="EMBL" id="KAK9944968.1"/>
    </source>
</evidence>
<dbReference type="EMBL" id="JBEDUW010000002">
    <property type="protein sequence ID" value="KAK9944968.1"/>
    <property type="molecule type" value="Genomic_DNA"/>
</dbReference>
<feature type="signal peptide" evidence="2">
    <location>
        <begin position="1"/>
        <end position="20"/>
    </location>
</feature>
<proteinExistence type="predicted"/>
<dbReference type="InterPro" id="IPR040361">
    <property type="entry name" value="TPD1"/>
</dbReference>